<evidence type="ECO:0000256" key="1">
    <source>
        <dbReference type="ARBA" id="ARBA00001971"/>
    </source>
</evidence>
<comment type="subcellular location">
    <subcellularLocation>
        <location evidence="3">Endoplasmic reticulum membrane</location>
        <topology evidence="3">Peripheral membrane protein</topology>
    </subcellularLocation>
    <subcellularLocation>
        <location evidence="2">Microsome membrane</location>
        <topology evidence="2">Peripheral membrane protein</topology>
    </subcellularLocation>
</comment>
<dbReference type="PANTHER" id="PTHR24292:SF45">
    <property type="entry name" value="CYTOCHROME P450 6G1-RELATED"/>
    <property type="match status" value="1"/>
</dbReference>
<dbReference type="InterPro" id="IPR036396">
    <property type="entry name" value="Cyt_P450_sf"/>
</dbReference>
<evidence type="ECO:0000313" key="15">
    <source>
        <dbReference type="Proteomes" id="UP000801492"/>
    </source>
</evidence>
<evidence type="ECO:0000256" key="2">
    <source>
        <dbReference type="ARBA" id="ARBA00004174"/>
    </source>
</evidence>
<evidence type="ECO:0000256" key="3">
    <source>
        <dbReference type="ARBA" id="ARBA00004406"/>
    </source>
</evidence>
<comment type="caution">
    <text evidence="14">The sequence shown here is derived from an EMBL/GenBank/DDBJ whole genome shotgun (WGS) entry which is preliminary data.</text>
</comment>
<keyword evidence="7" id="KW-0256">Endoplasmic reticulum</keyword>
<keyword evidence="15" id="KW-1185">Reference proteome</keyword>
<evidence type="ECO:0000256" key="9">
    <source>
        <dbReference type="ARBA" id="ARBA00023002"/>
    </source>
</evidence>
<dbReference type="InterPro" id="IPR050476">
    <property type="entry name" value="Insect_CytP450_Detox"/>
</dbReference>
<dbReference type="Pfam" id="PF00067">
    <property type="entry name" value="p450"/>
    <property type="match status" value="1"/>
</dbReference>
<dbReference type="EMBL" id="VTPC01091189">
    <property type="protein sequence ID" value="KAF2879303.1"/>
    <property type="molecule type" value="Genomic_DNA"/>
</dbReference>
<feature type="transmembrane region" description="Helical" evidence="13">
    <location>
        <begin position="6"/>
        <end position="27"/>
    </location>
</feature>
<evidence type="ECO:0000256" key="8">
    <source>
        <dbReference type="ARBA" id="ARBA00022848"/>
    </source>
</evidence>
<dbReference type="OrthoDB" id="2789670at2759"/>
<evidence type="ECO:0000256" key="5">
    <source>
        <dbReference type="ARBA" id="ARBA00022617"/>
    </source>
</evidence>
<dbReference type="Gene3D" id="1.10.630.10">
    <property type="entry name" value="Cytochrome P450"/>
    <property type="match status" value="1"/>
</dbReference>
<evidence type="ECO:0000256" key="13">
    <source>
        <dbReference type="SAM" id="Phobius"/>
    </source>
</evidence>
<dbReference type="GO" id="GO:0005789">
    <property type="term" value="C:endoplasmic reticulum membrane"/>
    <property type="evidence" value="ECO:0007669"/>
    <property type="project" value="UniProtKB-SubCell"/>
</dbReference>
<dbReference type="InterPro" id="IPR001128">
    <property type="entry name" value="Cyt_P450"/>
</dbReference>
<keyword evidence="9" id="KW-0560">Oxidoreductase</keyword>
<evidence type="ECO:0000256" key="12">
    <source>
        <dbReference type="ARBA" id="ARBA00023136"/>
    </source>
</evidence>
<comment type="cofactor">
    <cofactor evidence="1">
        <name>heme</name>
        <dbReference type="ChEBI" id="CHEBI:30413"/>
    </cofactor>
</comment>
<dbReference type="GO" id="GO:0005506">
    <property type="term" value="F:iron ion binding"/>
    <property type="evidence" value="ECO:0007669"/>
    <property type="project" value="InterPro"/>
</dbReference>
<evidence type="ECO:0000313" key="14">
    <source>
        <dbReference type="EMBL" id="KAF2879303.1"/>
    </source>
</evidence>
<evidence type="ECO:0000256" key="11">
    <source>
        <dbReference type="ARBA" id="ARBA00023033"/>
    </source>
</evidence>
<sequence>MFSLPLPYGLELLVALLTIIFISYKYSTRNYDYWKKRGIPYADPSPIVGNFLDVFTFRSTIGNCLEKLYKRFTTPYFGIFVLNKPYLVIKNPELIRSVLITDFNYFRDRNTAADETCDPIVSQFLFFMKYPEWKPLRAKVTPVFTTAKIKNMLGLINEAAEEMKVYIETILHEDSVEAKEVCAKYTTDVIATCAFGIKSHSFQHKDAEFRVIGRKMFEFNFRNAFCQSCYFMAPSLVKSLKFSFFDRSIYKFTREVFWATLEERKKTNKKRNDIIDVINQIRQNSSSNDEIKFEGDRVVAQAVMFYAAGFETTSGAMSFALYELCLQPTIQNKVREEIRSVLSQHGSITYEALQELKYMDMDANTTHTAQKT</sequence>
<dbReference type="GO" id="GO:0020037">
    <property type="term" value="F:heme binding"/>
    <property type="evidence" value="ECO:0007669"/>
    <property type="project" value="InterPro"/>
</dbReference>
<protein>
    <recommendedName>
        <fullName evidence="16">Cytochrome P450</fullName>
    </recommendedName>
</protein>
<evidence type="ECO:0000256" key="7">
    <source>
        <dbReference type="ARBA" id="ARBA00022824"/>
    </source>
</evidence>
<evidence type="ECO:0000256" key="10">
    <source>
        <dbReference type="ARBA" id="ARBA00023004"/>
    </source>
</evidence>
<dbReference type="SUPFAM" id="SSF48264">
    <property type="entry name" value="Cytochrome P450"/>
    <property type="match status" value="1"/>
</dbReference>
<evidence type="ECO:0000256" key="4">
    <source>
        <dbReference type="ARBA" id="ARBA00010617"/>
    </source>
</evidence>
<evidence type="ECO:0008006" key="16">
    <source>
        <dbReference type="Google" id="ProtNLM"/>
    </source>
</evidence>
<keyword evidence="13" id="KW-0812">Transmembrane</keyword>
<organism evidence="14 15">
    <name type="scientific">Ignelater luminosus</name>
    <name type="common">Cucubano</name>
    <name type="synonym">Pyrophorus luminosus</name>
    <dbReference type="NCBI Taxonomy" id="2038154"/>
    <lineage>
        <taxon>Eukaryota</taxon>
        <taxon>Metazoa</taxon>
        <taxon>Ecdysozoa</taxon>
        <taxon>Arthropoda</taxon>
        <taxon>Hexapoda</taxon>
        <taxon>Insecta</taxon>
        <taxon>Pterygota</taxon>
        <taxon>Neoptera</taxon>
        <taxon>Endopterygota</taxon>
        <taxon>Coleoptera</taxon>
        <taxon>Polyphaga</taxon>
        <taxon>Elateriformia</taxon>
        <taxon>Elateroidea</taxon>
        <taxon>Elateridae</taxon>
        <taxon>Agrypninae</taxon>
        <taxon>Pyrophorini</taxon>
        <taxon>Ignelater</taxon>
    </lineage>
</organism>
<proteinExistence type="inferred from homology"/>
<gene>
    <name evidence="14" type="ORF">ILUMI_26858</name>
</gene>
<keyword evidence="11" id="KW-0503">Monooxygenase</keyword>
<dbReference type="GO" id="GO:0004497">
    <property type="term" value="F:monooxygenase activity"/>
    <property type="evidence" value="ECO:0007669"/>
    <property type="project" value="UniProtKB-KW"/>
</dbReference>
<keyword evidence="6" id="KW-0479">Metal-binding</keyword>
<dbReference type="GO" id="GO:0016705">
    <property type="term" value="F:oxidoreductase activity, acting on paired donors, with incorporation or reduction of molecular oxygen"/>
    <property type="evidence" value="ECO:0007669"/>
    <property type="project" value="InterPro"/>
</dbReference>
<dbReference type="CDD" id="cd11056">
    <property type="entry name" value="CYP6-like"/>
    <property type="match status" value="1"/>
</dbReference>
<comment type="similarity">
    <text evidence="4">Belongs to the cytochrome P450 family.</text>
</comment>
<keyword evidence="13" id="KW-1133">Transmembrane helix</keyword>
<keyword evidence="8" id="KW-0492">Microsome</keyword>
<keyword evidence="12 13" id="KW-0472">Membrane</keyword>
<name>A0A8K0C798_IGNLU</name>
<accession>A0A8K0C798</accession>
<dbReference type="InterPro" id="IPR002402">
    <property type="entry name" value="Cyt_P450_E_grp-II"/>
</dbReference>
<reference evidence="14" key="1">
    <citation type="submission" date="2019-08" db="EMBL/GenBank/DDBJ databases">
        <title>The genome of the North American firefly Photinus pyralis.</title>
        <authorList>
            <consortium name="Photinus pyralis genome working group"/>
            <person name="Fallon T.R."/>
            <person name="Sander Lower S.E."/>
            <person name="Weng J.-K."/>
        </authorList>
    </citation>
    <scope>NUCLEOTIDE SEQUENCE</scope>
    <source>
        <strain evidence="14">TRF0915ILg1</strain>
        <tissue evidence="14">Whole body</tissue>
    </source>
</reference>
<dbReference type="Proteomes" id="UP000801492">
    <property type="component" value="Unassembled WGS sequence"/>
</dbReference>
<dbReference type="AlphaFoldDB" id="A0A8K0C798"/>
<keyword evidence="10" id="KW-0408">Iron</keyword>
<evidence type="ECO:0000256" key="6">
    <source>
        <dbReference type="ARBA" id="ARBA00022723"/>
    </source>
</evidence>
<keyword evidence="5" id="KW-0349">Heme</keyword>
<dbReference type="PANTHER" id="PTHR24292">
    <property type="entry name" value="CYTOCHROME P450"/>
    <property type="match status" value="1"/>
</dbReference>
<dbReference type="PRINTS" id="PR00464">
    <property type="entry name" value="EP450II"/>
</dbReference>